<keyword evidence="2" id="KW-1185">Reference proteome</keyword>
<protein>
    <submittedName>
        <fullName evidence="1">Uncharacterized protein</fullName>
    </submittedName>
</protein>
<evidence type="ECO:0000313" key="1">
    <source>
        <dbReference type="EMBL" id="TBU54436.1"/>
    </source>
</evidence>
<dbReference type="Proteomes" id="UP000292082">
    <property type="component" value="Unassembled WGS sequence"/>
</dbReference>
<evidence type="ECO:0000313" key="2">
    <source>
        <dbReference type="Proteomes" id="UP000292082"/>
    </source>
</evidence>
<dbReference type="EMBL" id="ML145189">
    <property type="protein sequence ID" value="TBU54436.1"/>
    <property type="molecule type" value="Genomic_DNA"/>
</dbReference>
<dbReference type="AlphaFoldDB" id="A0A4Q9PK22"/>
<reference evidence="1 2" key="1">
    <citation type="submission" date="2019-01" db="EMBL/GenBank/DDBJ databases">
        <title>Draft genome sequences of three monokaryotic isolates of the white-rot basidiomycete fungus Dichomitus squalens.</title>
        <authorList>
            <consortium name="DOE Joint Genome Institute"/>
            <person name="Lopez S.C."/>
            <person name="Andreopoulos B."/>
            <person name="Pangilinan J."/>
            <person name="Lipzen A."/>
            <person name="Riley R."/>
            <person name="Ahrendt S."/>
            <person name="Ng V."/>
            <person name="Barry K."/>
            <person name="Daum C."/>
            <person name="Grigoriev I.V."/>
            <person name="Hilden K.S."/>
            <person name="Makela M.R."/>
            <person name="de Vries R.P."/>
        </authorList>
    </citation>
    <scope>NUCLEOTIDE SEQUENCE [LARGE SCALE GENOMIC DNA]</scope>
    <source>
        <strain evidence="1 2">CBS 464.89</strain>
    </source>
</reference>
<name>A0A4Q9PK22_9APHY</name>
<organism evidence="1 2">
    <name type="scientific">Dichomitus squalens</name>
    <dbReference type="NCBI Taxonomy" id="114155"/>
    <lineage>
        <taxon>Eukaryota</taxon>
        <taxon>Fungi</taxon>
        <taxon>Dikarya</taxon>
        <taxon>Basidiomycota</taxon>
        <taxon>Agaricomycotina</taxon>
        <taxon>Agaricomycetes</taxon>
        <taxon>Polyporales</taxon>
        <taxon>Polyporaceae</taxon>
        <taxon>Dichomitus</taxon>
    </lineage>
</organism>
<gene>
    <name evidence="1" type="ORF">BD310DRAFT_77005</name>
</gene>
<accession>A0A4Q9PK22</accession>
<proteinExistence type="predicted"/>
<sequence>MAADVLTCRCSLINTSADQGNIGCPAFIDCPRLRLRTQISTCQYRCAGGYGYDVIGLGLIGPVCMIYREVRM</sequence>